<dbReference type="PANTHER" id="PTHR43240:SF5">
    <property type="entry name" value="1,4-DIHYDROXY-2-NAPHTHOYL-COA THIOESTERASE 1"/>
    <property type="match status" value="1"/>
</dbReference>
<name>A0A101KMA4_RHILI</name>
<organism evidence="4 5">
    <name type="scientific">Rhizobium loti</name>
    <name type="common">Mesorhizobium loti</name>
    <dbReference type="NCBI Taxonomy" id="381"/>
    <lineage>
        <taxon>Bacteria</taxon>
        <taxon>Pseudomonadati</taxon>
        <taxon>Pseudomonadota</taxon>
        <taxon>Alphaproteobacteria</taxon>
        <taxon>Hyphomicrobiales</taxon>
        <taxon>Phyllobacteriaceae</taxon>
        <taxon>Mesorhizobium</taxon>
    </lineage>
</organism>
<proteinExistence type="inferred from homology"/>
<dbReference type="GO" id="GO:0061522">
    <property type="term" value="F:1,4-dihydroxy-2-naphthoyl-CoA thioesterase activity"/>
    <property type="evidence" value="ECO:0007669"/>
    <property type="project" value="TreeGrafter"/>
</dbReference>
<dbReference type="Pfam" id="PF03061">
    <property type="entry name" value="4HBT"/>
    <property type="match status" value="1"/>
</dbReference>
<evidence type="ECO:0000259" key="3">
    <source>
        <dbReference type="Pfam" id="PF03061"/>
    </source>
</evidence>
<protein>
    <recommendedName>
        <fullName evidence="3">Thioesterase domain-containing protein</fullName>
    </recommendedName>
</protein>
<dbReference type="EMBL" id="LPWA01000173">
    <property type="protein sequence ID" value="KUM23342.1"/>
    <property type="molecule type" value="Genomic_DNA"/>
</dbReference>
<sequence>MTEKATFNPIRTVPGPWSDEDIRCMPTRGFQKTLGIELDEVSPKCITAHIDIDSRHVNSVGAVHGGILMSLADSLGAMGALQNLGPRQKTATLESKTNFVRSFAGARVAAECRPLHLGQRTSVWQTVLRNEDGKICAYVWQTQIHIDSPT</sequence>
<evidence type="ECO:0000313" key="5">
    <source>
        <dbReference type="Proteomes" id="UP000053176"/>
    </source>
</evidence>
<dbReference type="Gene3D" id="3.10.129.10">
    <property type="entry name" value="Hotdog Thioesterase"/>
    <property type="match status" value="1"/>
</dbReference>
<dbReference type="PANTHER" id="PTHR43240">
    <property type="entry name" value="1,4-DIHYDROXY-2-NAPHTHOYL-COA THIOESTERASE 1"/>
    <property type="match status" value="1"/>
</dbReference>
<comment type="similarity">
    <text evidence="1">Belongs to the thioesterase PaaI family.</text>
</comment>
<dbReference type="OrthoDB" id="9813282at2"/>
<dbReference type="Proteomes" id="UP000053176">
    <property type="component" value="Unassembled WGS sequence"/>
</dbReference>
<dbReference type="AlphaFoldDB" id="A0A101KMA4"/>
<feature type="domain" description="Thioesterase" evidence="3">
    <location>
        <begin position="61"/>
        <end position="137"/>
    </location>
</feature>
<reference evidence="4 5" key="1">
    <citation type="submission" date="2015-12" db="EMBL/GenBank/DDBJ databases">
        <title>Draft genome sequence of Mesorhizobium sp. UFLA 01-765, a multitolerant efficient symbiont and plant-growth promoting strain isolated from Zn-mining soil using Leucaena leucocephala as a trap plant.</title>
        <authorList>
            <person name="Rangel W.M."/>
            <person name="Thijs S."/>
            <person name="Longatti S.M."/>
            <person name="Moreira F.M."/>
            <person name="Weyens N."/>
            <person name="Vangronsveld J."/>
            <person name="Van Hamme J.D."/>
            <person name="Bottos E.M."/>
            <person name="Rineau F."/>
        </authorList>
    </citation>
    <scope>NUCLEOTIDE SEQUENCE [LARGE SCALE GENOMIC DNA]</scope>
    <source>
        <strain evidence="4 5">UFLA 01-765</strain>
    </source>
</reference>
<evidence type="ECO:0000313" key="4">
    <source>
        <dbReference type="EMBL" id="KUM23342.1"/>
    </source>
</evidence>
<gene>
    <name evidence="4" type="ORF">AU467_34000</name>
</gene>
<comment type="caution">
    <text evidence="4">The sequence shown here is derived from an EMBL/GenBank/DDBJ whole genome shotgun (WGS) entry which is preliminary data.</text>
</comment>
<keyword evidence="2" id="KW-0378">Hydrolase</keyword>
<dbReference type="InterPro" id="IPR003736">
    <property type="entry name" value="PAAI_dom"/>
</dbReference>
<evidence type="ECO:0000256" key="1">
    <source>
        <dbReference type="ARBA" id="ARBA00008324"/>
    </source>
</evidence>
<evidence type="ECO:0000256" key="2">
    <source>
        <dbReference type="ARBA" id="ARBA00022801"/>
    </source>
</evidence>
<dbReference type="NCBIfam" id="TIGR00369">
    <property type="entry name" value="unchar_dom_1"/>
    <property type="match status" value="1"/>
</dbReference>
<dbReference type="InterPro" id="IPR029069">
    <property type="entry name" value="HotDog_dom_sf"/>
</dbReference>
<dbReference type="SUPFAM" id="SSF54637">
    <property type="entry name" value="Thioesterase/thiol ester dehydrase-isomerase"/>
    <property type="match status" value="1"/>
</dbReference>
<dbReference type="GO" id="GO:0005829">
    <property type="term" value="C:cytosol"/>
    <property type="evidence" value="ECO:0007669"/>
    <property type="project" value="TreeGrafter"/>
</dbReference>
<dbReference type="CDD" id="cd03443">
    <property type="entry name" value="PaaI_thioesterase"/>
    <property type="match status" value="1"/>
</dbReference>
<dbReference type="InterPro" id="IPR006683">
    <property type="entry name" value="Thioestr_dom"/>
</dbReference>
<accession>A0A101KMA4</accession>